<evidence type="ECO:0000313" key="2">
    <source>
        <dbReference type="Proteomes" id="UP000305067"/>
    </source>
</evidence>
<name>A0A5C3QRA5_9AGAR</name>
<reference evidence="1 2" key="1">
    <citation type="journal article" date="2019" name="Nat. Ecol. Evol.">
        <title>Megaphylogeny resolves global patterns of mushroom evolution.</title>
        <authorList>
            <person name="Varga T."/>
            <person name="Krizsan K."/>
            <person name="Foldi C."/>
            <person name="Dima B."/>
            <person name="Sanchez-Garcia M."/>
            <person name="Sanchez-Ramirez S."/>
            <person name="Szollosi G.J."/>
            <person name="Szarkandi J.G."/>
            <person name="Papp V."/>
            <person name="Albert L."/>
            <person name="Andreopoulos W."/>
            <person name="Angelini C."/>
            <person name="Antonin V."/>
            <person name="Barry K.W."/>
            <person name="Bougher N.L."/>
            <person name="Buchanan P."/>
            <person name="Buyck B."/>
            <person name="Bense V."/>
            <person name="Catcheside P."/>
            <person name="Chovatia M."/>
            <person name="Cooper J."/>
            <person name="Damon W."/>
            <person name="Desjardin D."/>
            <person name="Finy P."/>
            <person name="Geml J."/>
            <person name="Haridas S."/>
            <person name="Hughes K."/>
            <person name="Justo A."/>
            <person name="Karasinski D."/>
            <person name="Kautmanova I."/>
            <person name="Kiss B."/>
            <person name="Kocsube S."/>
            <person name="Kotiranta H."/>
            <person name="LaButti K.M."/>
            <person name="Lechner B.E."/>
            <person name="Liimatainen K."/>
            <person name="Lipzen A."/>
            <person name="Lukacs Z."/>
            <person name="Mihaltcheva S."/>
            <person name="Morgado L.N."/>
            <person name="Niskanen T."/>
            <person name="Noordeloos M.E."/>
            <person name="Ohm R.A."/>
            <person name="Ortiz-Santana B."/>
            <person name="Ovrebo C."/>
            <person name="Racz N."/>
            <person name="Riley R."/>
            <person name="Savchenko A."/>
            <person name="Shiryaev A."/>
            <person name="Soop K."/>
            <person name="Spirin V."/>
            <person name="Szebenyi C."/>
            <person name="Tomsovsky M."/>
            <person name="Tulloss R.E."/>
            <person name="Uehling J."/>
            <person name="Grigoriev I.V."/>
            <person name="Vagvolgyi C."/>
            <person name="Papp T."/>
            <person name="Martin F.M."/>
            <person name="Miettinen O."/>
            <person name="Hibbett D.S."/>
            <person name="Nagy L.G."/>
        </authorList>
    </citation>
    <scope>NUCLEOTIDE SEQUENCE [LARGE SCALE GENOMIC DNA]</scope>
    <source>
        <strain evidence="1 2">CBS 309.79</strain>
    </source>
</reference>
<dbReference type="EMBL" id="ML178821">
    <property type="protein sequence ID" value="TFL03051.1"/>
    <property type="molecule type" value="Genomic_DNA"/>
</dbReference>
<dbReference type="AlphaFoldDB" id="A0A5C3QRA5"/>
<gene>
    <name evidence="1" type="ORF">BDV98DRAFT_591848</name>
</gene>
<organism evidence="1 2">
    <name type="scientific">Pterulicium gracile</name>
    <dbReference type="NCBI Taxonomy" id="1884261"/>
    <lineage>
        <taxon>Eukaryota</taxon>
        <taxon>Fungi</taxon>
        <taxon>Dikarya</taxon>
        <taxon>Basidiomycota</taxon>
        <taxon>Agaricomycotina</taxon>
        <taxon>Agaricomycetes</taxon>
        <taxon>Agaricomycetidae</taxon>
        <taxon>Agaricales</taxon>
        <taxon>Pleurotineae</taxon>
        <taxon>Pterulaceae</taxon>
        <taxon>Pterulicium</taxon>
    </lineage>
</organism>
<keyword evidence="2" id="KW-1185">Reference proteome</keyword>
<dbReference type="Proteomes" id="UP000305067">
    <property type="component" value="Unassembled WGS sequence"/>
</dbReference>
<proteinExistence type="predicted"/>
<evidence type="ECO:0000313" key="1">
    <source>
        <dbReference type="EMBL" id="TFL03051.1"/>
    </source>
</evidence>
<sequence>MQSRSSFKFLVRSLAIPLLVVVLSVHAAPVLLPLNKDYLRIGAAAATAASDSGNGYGGYFGGDYGTGGGGGAAAAAVAPGV</sequence>
<protein>
    <submittedName>
        <fullName evidence="1">Uncharacterized protein</fullName>
    </submittedName>
</protein>
<accession>A0A5C3QRA5</accession>